<feature type="transmembrane region" description="Helical" evidence="17">
    <location>
        <begin position="326"/>
        <end position="348"/>
    </location>
</feature>
<evidence type="ECO:0000256" key="4">
    <source>
        <dbReference type="ARBA" id="ARBA00022729"/>
    </source>
</evidence>
<feature type="transmembrane region" description="Helical" evidence="17">
    <location>
        <begin position="261"/>
        <end position="284"/>
    </location>
</feature>
<name>A0AAD9FCE5_DISEL</name>
<dbReference type="PANTHER" id="PTHR18945">
    <property type="entry name" value="NEUROTRANSMITTER GATED ION CHANNEL"/>
    <property type="match status" value="1"/>
</dbReference>
<dbReference type="InterPro" id="IPR038050">
    <property type="entry name" value="Neuro_actylchol_rec"/>
</dbReference>
<evidence type="ECO:0000259" key="19">
    <source>
        <dbReference type="Pfam" id="PF02931"/>
    </source>
</evidence>
<dbReference type="GO" id="GO:0034707">
    <property type="term" value="C:chloride channel complex"/>
    <property type="evidence" value="ECO:0007669"/>
    <property type="project" value="UniProtKB-KW"/>
</dbReference>
<evidence type="ECO:0000256" key="16">
    <source>
        <dbReference type="ARBA" id="ARBA00034104"/>
    </source>
</evidence>
<evidence type="ECO:0000256" key="8">
    <source>
        <dbReference type="ARBA" id="ARBA00023136"/>
    </source>
</evidence>
<dbReference type="FunFam" id="2.70.170.10:FF:000099">
    <property type="entry name" value="Gamma-aminobutyric acid type A receptor rho1 subunit"/>
    <property type="match status" value="1"/>
</dbReference>
<keyword evidence="3 17" id="KW-0812">Transmembrane</keyword>
<dbReference type="FunFam" id="1.20.58.390:FF:000005">
    <property type="entry name" value="Putative gamma-aminobutyric acid receptor subunit rho-2-like"/>
    <property type="match status" value="1"/>
</dbReference>
<proteinExistence type="inferred from homology"/>
<evidence type="ECO:0000256" key="13">
    <source>
        <dbReference type="ARBA" id="ARBA00023257"/>
    </source>
</evidence>
<dbReference type="NCBIfam" id="TIGR00860">
    <property type="entry name" value="LIC"/>
    <property type="match status" value="1"/>
</dbReference>
<dbReference type="InterPro" id="IPR006202">
    <property type="entry name" value="Neur_chan_lig-bd"/>
</dbReference>
<dbReference type="InterPro" id="IPR036734">
    <property type="entry name" value="Neur_chan_lig-bd_sf"/>
</dbReference>
<keyword evidence="11" id="KW-0325">Glycoprotein</keyword>
<dbReference type="Pfam" id="PF02931">
    <property type="entry name" value="Neur_chan_LBD"/>
    <property type="match status" value="1"/>
</dbReference>
<feature type="domain" description="Neurotransmitter-gated ion-channel ligand-binding" evidence="19">
    <location>
        <begin position="76"/>
        <end position="227"/>
    </location>
</feature>
<accession>A0AAD9FCE5</accession>
<evidence type="ECO:0000256" key="18">
    <source>
        <dbReference type="SAM" id="MobiDB-lite"/>
    </source>
</evidence>
<dbReference type="InterPro" id="IPR018000">
    <property type="entry name" value="Neurotransmitter_ion_chnl_CS"/>
</dbReference>
<keyword evidence="12" id="KW-0868">Chloride</keyword>
<evidence type="ECO:0000256" key="7">
    <source>
        <dbReference type="ARBA" id="ARBA00023065"/>
    </source>
</evidence>
<evidence type="ECO:0000256" key="14">
    <source>
        <dbReference type="ARBA" id="ARBA00023303"/>
    </source>
</evidence>
<evidence type="ECO:0000313" key="22">
    <source>
        <dbReference type="Proteomes" id="UP001228049"/>
    </source>
</evidence>
<evidence type="ECO:0000256" key="2">
    <source>
        <dbReference type="ARBA" id="ARBA00022475"/>
    </source>
</evidence>
<comment type="catalytic activity">
    <reaction evidence="15">
        <text>chloride(in) = chloride(out)</text>
        <dbReference type="Rhea" id="RHEA:29823"/>
        <dbReference type="ChEBI" id="CHEBI:17996"/>
    </reaction>
</comment>
<dbReference type="PRINTS" id="PR00252">
    <property type="entry name" value="NRIONCHANNEL"/>
</dbReference>
<feature type="domain" description="Neurotransmitter-gated ion-channel transmembrane" evidence="20">
    <location>
        <begin position="268"/>
        <end position="380"/>
    </location>
</feature>
<protein>
    <submittedName>
        <fullName evidence="21">Gamma-aminobutyric acid receptor subunit rho-1</fullName>
    </submittedName>
</protein>
<comment type="similarity">
    <text evidence="17">Belongs to the ligand-gated ion channel (TC 1.A.9) family.</text>
</comment>
<comment type="subcellular location">
    <subcellularLocation>
        <location evidence="16">Postsynaptic cell membrane</location>
        <topology evidence="16">Multi-pass membrane protein</topology>
    </subcellularLocation>
</comment>
<dbReference type="InterPro" id="IPR006028">
    <property type="entry name" value="GABAA/Glycine_rcpt"/>
</dbReference>
<evidence type="ECO:0000256" key="9">
    <source>
        <dbReference type="ARBA" id="ARBA00023157"/>
    </source>
</evidence>
<gene>
    <name evidence="21" type="ORF">KUDE01_019019</name>
</gene>
<dbReference type="PROSITE" id="PS00236">
    <property type="entry name" value="NEUROTR_ION_CHANNEL"/>
    <property type="match status" value="1"/>
</dbReference>
<sequence>MQVDAVLVLFCVWLAGASGRMTQSRGHKLETYTQSRSRRETRMDGSGGQKTGNPIYKRSADMTKTLMTKSEQLLRIDDHDFTMRPAFGGPPIPVGVDVQVESLDTISEVDMDFTMTLYLRHYWKDERLSFPSTNNQSMTFDSRLVKKIWVPDMFFVHSKRSFIHDTTTDNVMLRVYPDGNVLYSLRVTVTAMCNMDLSRFPLDTQTCSLEIESYAYTDDDLCCTGRRFLIQKFHTTTKLAFYSSTGWYNRLYIHFTLRRHIFFFLLQTYFPATLMVMLSWVSFWIDRRAVPARVPLGITTVLTMSTIITGVNASMPRVSYIKAVDIYLWVSFVFVFLSVIEYAAVNYLSTVQERKERKLRERLPCTCGIGNPDDMMIDPQITGYGSMDVNNTGNYGMPVNGGRQDRMLAQVSLNDPQITGQVKASRGYVNVWIDTHAIDKYSRVMFPGAYILFNIIYWSIYS</sequence>
<feature type="transmembrane region" description="Helical" evidence="17">
    <location>
        <begin position="444"/>
        <end position="461"/>
    </location>
</feature>
<dbReference type="SUPFAM" id="SSF63712">
    <property type="entry name" value="Nicotinic receptor ligand binding domain-like"/>
    <property type="match status" value="1"/>
</dbReference>
<dbReference type="SUPFAM" id="SSF90112">
    <property type="entry name" value="Neurotransmitter-gated ion-channel transmembrane pore"/>
    <property type="match status" value="1"/>
</dbReference>
<keyword evidence="7 17" id="KW-0406">Ion transport</keyword>
<dbReference type="Gene3D" id="1.20.58.390">
    <property type="entry name" value="Neurotransmitter-gated ion-channel transmembrane domain"/>
    <property type="match status" value="1"/>
</dbReference>
<evidence type="ECO:0000256" key="17">
    <source>
        <dbReference type="RuleBase" id="RU000687"/>
    </source>
</evidence>
<evidence type="ECO:0000256" key="3">
    <source>
        <dbReference type="ARBA" id="ARBA00022692"/>
    </source>
</evidence>
<keyword evidence="10" id="KW-0869">Chloride channel</keyword>
<evidence type="ECO:0000256" key="5">
    <source>
        <dbReference type="ARBA" id="ARBA00022989"/>
    </source>
</evidence>
<reference evidence="21" key="1">
    <citation type="submission" date="2023-04" db="EMBL/GenBank/DDBJ databases">
        <title>Chromosome-level genome of Chaenocephalus aceratus.</title>
        <authorList>
            <person name="Park H."/>
        </authorList>
    </citation>
    <scope>NUCLEOTIDE SEQUENCE</scope>
    <source>
        <strain evidence="21">DE</strain>
        <tissue evidence="21">Muscle</tissue>
    </source>
</reference>
<evidence type="ECO:0000256" key="12">
    <source>
        <dbReference type="ARBA" id="ARBA00023214"/>
    </source>
</evidence>
<dbReference type="GO" id="GO:0004888">
    <property type="term" value="F:transmembrane signaling receptor activity"/>
    <property type="evidence" value="ECO:0007669"/>
    <property type="project" value="InterPro"/>
</dbReference>
<keyword evidence="4 17" id="KW-0732">Signal</keyword>
<evidence type="ECO:0000256" key="6">
    <source>
        <dbReference type="ARBA" id="ARBA00023018"/>
    </source>
</evidence>
<dbReference type="PRINTS" id="PR00253">
    <property type="entry name" value="GABAARECEPTR"/>
</dbReference>
<dbReference type="EMBL" id="JASDAP010000011">
    <property type="protein sequence ID" value="KAK1893555.1"/>
    <property type="molecule type" value="Genomic_DNA"/>
</dbReference>
<keyword evidence="8 17" id="KW-0472">Membrane</keyword>
<dbReference type="InterPro" id="IPR036719">
    <property type="entry name" value="Neuro-gated_channel_TM_sf"/>
</dbReference>
<keyword evidence="6" id="KW-0770">Synapse</keyword>
<keyword evidence="9" id="KW-1015">Disulfide bond</keyword>
<comment type="caution">
    <text evidence="21">The sequence shown here is derived from an EMBL/GenBank/DDBJ whole genome shotgun (WGS) entry which is preliminary data.</text>
</comment>
<dbReference type="InterPro" id="IPR006029">
    <property type="entry name" value="Neurotrans-gated_channel_TM"/>
</dbReference>
<evidence type="ECO:0000256" key="1">
    <source>
        <dbReference type="ARBA" id="ARBA00022448"/>
    </source>
</evidence>
<dbReference type="CDD" id="cd19059">
    <property type="entry name" value="LGIC_TM_GABAAR_rho"/>
    <property type="match status" value="1"/>
</dbReference>
<feature type="chain" id="PRO_5041774281" evidence="17">
    <location>
        <begin position="20"/>
        <end position="462"/>
    </location>
</feature>
<dbReference type="GO" id="GO:0045211">
    <property type="term" value="C:postsynaptic membrane"/>
    <property type="evidence" value="ECO:0007669"/>
    <property type="project" value="UniProtKB-SubCell"/>
</dbReference>
<keyword evidence="21" id="KW-0675">Receptor</keyword>
<dbReference type="AlphaFoldDB" id="A0AAD9FCE5"/>
<keyword evidence="14 17" id="KW-0407">Ion channel</keyword>
<feature type="signal peptide" evidence="17">
    <location>
        <begin position="1"/>
        <end position="19"/>
    </location>
</feature>
<keyword evidence="13" id="KW-0628">Postsynaptic cell membrane</keyword>
<keyword evidence="2" id="KW-1003">Cell membrane</keyword>
<keyword evidence="1 17" id="KW-0813">Transport</keyword>
<feature type="region of interest" description="Disordered" evidence="18">
    <location>
        <begin position="24"/>
        <end position="54"/>
    </location>
</feature>
<evidence type="ECO:0000256" key="11">
    <source>
        <dbReference type="ARBA" id="ARBA00023180"/>
    </source>
</evidence>
<evidence type="ECO:0000256" key="15">
    <source>
        <dbReference type="ARBA" id="ARBA00024167"/>
    </source>
</evidence>
<organism evidence="21 22">
    <name type="scientific">Dissostichus eleginoides</name>
    <name type="common">Patagonian toothfish</name>
    <name type="synonym">Dissostichus amissus</name>
    <dbReference type="NCBI Taxonomy" id="100907"/>
    <lineage>
        <taxon>Eukaryota</taxon>
        <taxon>Metazoa</taxon>
        <taxon>Chordata</taxon>
        <taxon>Craniata</taxon>
        <taxon>Vertebrata</taxon>
        <taxon>Euteleostomi</taxon>
        <taxon>Actinopterygii</taxon>
        <taxon>Neopterygii</taxon>
        <taxon>Teleostei</taxon>
        <taxon>Neoteleostei</taxon>
        <taxon>Acanthomorphata</taxon>
        <taxon>Eupercaria</taxon>
        <taxon>Perciformes</taxon>
        <taxon>Notothenioidei</taxon>
        <taxon>Nototheniidae</taxon>
        <taxon>Dissostichus</taxon>
    </lineage>
</organism>
<dbReference type="GO" id="GO:0005230">
    <property type="term" value="F:extracellular ligand-gated monoatomic ion channel activity"/>
    <property type="evidence" value="ECO:0007669"/>
    <property type="project" value="InterPro"/>
</dbReference>
<dbReference type="GO" id="GO:0005254">
    <property type="term" value="F:chloride channel activity"/>
    <property type="evidence" value="ECO:0007669"/>
    <property type="project" value="UniProtKB-KW"/>
</dbReference>
<dbReference type="Proteomes" id="UP001228049">
    <property type="component" value="Unassembled WGS sequence"/>
</dbReference>
<evidence type="ECO:0000313" key="21">
    <source>
        <dbReference type="EMBL" id="KAK1893555.1"/>
    </source>
</evidence>
<feature type="transmembrane region" description="Helical" evidence="17">
    <location>
        <begin position="296"/>
        <end position="314"/>
    </location>
</feature>
<dbReference type="Pfam" id="PF02932">
    <property type="entry name" value="Neur_chan_memb"/>
    <property type="match status" value="1"/>
</dbReference>
<keyword evidence="22" id="KW-1185">Reference proteome</keyword>
<evidence type="ECO:0000256" key="10">
    <source>
        <dbReference type="ARBA" id="ARBA00023173"/>
    </source>
</evidence>
<dbReference type="Gene3D" id="2.70.170.10">
    <property type="entry name" value="Neurotransmitter-gated ion-channel ligand-binding domain"/>
    <property type="match status" value="1"/>
</dbReference>
<evidence type="ECO:0000259" key="20">
    <source>
        <dbReference type="Pfam" id="PF02932"/>
    </source>
</evidence>
<keyword evidence="5 17" id="KW-1133">Transmembrane helix</keyword>
<dbReference type="InterPro" id="IPR006201">
    <property type="entry name" value="Neur_channel"/>
</dbReference>